<sequence>MPRAADTAAQDSDFTPRQAAVLTCALSLLVEGGEKGLTTAGLARAANCSKESLYKWFGDRDGLLEAVVTFQASKVRPLGASESALDAAGYRRRLVTFAHELLSVLAGDVSLALNRLAIGQASRPESPLGRLLVERGKHSVTARGRALLSAGRRQRHLEFDDATAAYSTFYGLVVRDVHLRLLLGDALEPGEDDFAAQAEAAVSQFCRLYGSQRSVETLSTS</sequence>
<dbReference type="SUPFAM" id="SSF46689">
    <property type="entry name" value="Homeodomain-like"/>
    <property type="match status" value="1"/>
</dbReference>
<evidence type="ECO:0000313" key="7">
    <source>
        <dbReference type="Proteomes" id="UP000244081"/>
    </source>
</evidence>
<dbReference type="PROSITE" id="PS50977">
    <property type="entry name" value="HTH_TETR_2"/>
    <property type="match status" value="1"/>
</dbReference>
<feature type="domain" description="HTH tetR-type" evidence="5">
    <location>
        <begin position="15"/>
        <end position="75"/>
    </location>
</feature>
<keyword evidence="3" id="KW-0804">Transcription</keyword>
<dbReference type="PANTHER" id="PTHR30055">
    <property type="entry name" value="HTH-TYPE TRANSCRIPTIONAL REGULATOR RUTR"/>
    <property type="match status" value="1"/>
</dbReference>
<dbReference type="OrthoDB" id="7914379at2"/>
<keyword evidence="2 4" id="KW-0238">DNA-binding</keyword>
<dbReference type="InterPro" id="IPR009057">
    <property type="entry name" value="Homeodomain-like_sf"/>
</dbReference>
<keyword evidence="1" id="KW-0805">Transcription regulation</keyword>
<comment type="caution">
    <text evidence="6">The sequence shown here is derived from an EMBL/GenBank/DDBJ whole genome shotgun (WGS) entry which is preliminary data.</text>
</comment>
<dbReference type="AlphaFoldDB" id="A0A2T5V4R6"/>
<dbReference type="GO" id="GO:0003700">
    <property type="term" value="F:DNA-binding transcription factor activity"/>
    <property type="evidence" value="ECO:0007669"/>
    <property type="project" value="TreeGrafter"/>
</dbReference>
<dbReference type="EMBL" id="QAYG01000009">
    <property type="protein sequence ID" value="PTW58752.1"/>
    <property type="molecule type" value="Genomic_DNA"/>
</dbReference>
<dbReference type="InterPro" id="IPR050109">
    <property type="entry name" value="HTH-type_TetR-like_transc_reg"/>
</dbReference>
<reference evidence="6 7" key="1">
    <citation type="submission" date="2018-04" db="EMBL/GenBank/DDBJ databases">
        <title>Genomic Encyclopedia of Archaeal and Bacterial Type Strains, Phase II (KMG-II): from individual species to whole genera.</title>
        <authorList>
            <person name="Goeker M."/>
        </authorList>
    </citation>
    <scope>NUCLEOTIDE SEQUENCE [LARGE SCALE GENOMIC DNA]</scope>
    <source>
        <strain evidence="6 7">DSM 23382</strain>
    </source>
</reference>
<dbReference type="InterPro" id="IPR001647">
    <property type="entry name" value="HTH_TetR"/>
</dbReference>
<gene>
    <name evidence="6" type="ORF">C8N35_10955</name>
</gene>
<evidence type="ECO:0000256" key="1">
    <source>
        <dbReference type="ARBA" id="ARBA00023015"/>
    </source>
</evidence>
<feature type="DNA-binding region" description="H-T-H motif" evidence="4">
    <location>
        <begin position="38"/>
        <end position="57"/>
    </location>
</feature>
<dbReference type="RefSeq" id="WP_107991286.1">
    <property type="nucleotide sequence ID" value="NZ_QAYG01000009.1"/>
</dbReference>
<dbReference type="Pfam" id="PF14246">
    <property type="entry name" value="TetR_C_7"/>
    <property type="match status" value="1"/>
</dbReference>
<dbReference type="InterPro" id="IPR039536">
    <property type="entry name" value="TetR_C_Proteobacteria"/>
</dbReference>
<organism evidence="6 7">
    <name type="scientific">Breoghania corrubedonensis</name>
    <dbReference type="NCBI Taxonomy" id="665038"/>
    <lineage>
        <taxon>Bacteria</taxon>
        <taxon>Pseudomonadati</taxon>
        <taxon>Pseudomonadota</taxon>
        <taxon>Alphaproteobacteria</taxon>
        <taxon>Hyphomicrobiales</taxon>
        <taxon>Stappiaceae</taxon>
        <taxon>Breoghania</taxon>
    </lineage>
</organism>
<protein>
    <submittedName>
        <fullName evidence="6">TetR family transcriptional regulator</fullName>
    </submittedName>
</protein>
<evidence type="ECO:0000256" key="3">
    <source>
        <dbReference type="ARBA" id="ARBA00023163"/>
    </source>
</evidence>
<evidence type="ECO:0000256" key="2">
    <source>
        <dbReference type="ARBA" id="ARBA00023125"/>
    </source>
</evidence>
<name>A0A2T5V4R6_9HYPH</name>
<dbReference type="Proteomes" id="UP000244081">
    <property type="component" value="Unassembled WGS sequence"/>
</dbReference>
<dbReference type="Gene3D" id="1.10.10.60">
    <property type="entry name" value="Homeodomain-like"/>
    <property type="match status" value="1"/>
</dbReference>
<accession>A0A2T5V4R6</accession>
<dbReference type="Gene3D" id="1.10.357.10">
    <property type="entry name" value="Tetracycline Repressor, domain 2"/>
    <property type="match status" value="1"/>
</dbReference>
<keyword evidence="7" id="KW-1185">Reference proteome</keyword>
<proteinExistence type="predicted"/>
<evidence type="ECO:0000313" key="6">
    <source>
        <dbReference type="EMBL" id="PTW58752.1"/>
    </source>
</evidence>
<evidence type="ECO:0000259" key="5">
    <source>
        <dbReference type="PROSITE" id="PS50977"/>
    </source>
</evidence>
<dbReference type="Pfam" id="PF00440">
    <property type="entry name" value="TetR_N"/>
    <property type="match status" value="1"/>
</dbReference>
<dbReference type="GO" id="GO:0000976">
    <property type="term" value="F:transcription cis-regulatory region binding"/>
    <property type="evidence" value="ECO:0007669"/>
    <property type="project" value="TreeGrafter"/>
</dbReference>
<evidence type="ECO:0000256" key="4">
    <source>
        <dbReference type="PROSITE-ProRule" id="PRU00335"/>
    </source>
</evidence>
<dbReference type="PANTHER" id="PTHR30055:SF234">
    <property type="entry name" value="HTH-TYPE TRANSCRIPTIONAL REGULATOR BETI"/>
    <property type="match status" value="1"/>
</dbReference>